<keyword evidence="3 6" id="KW-1133">Transmembrane helix</keyword>
<feature type="transmembrane region" description="Helical" evidence="6">
    <location>
        <begin position="202"/>
        <end position="221"/>
    </location>
</feature>
<feature type="transmembrane region" description="Helical" evidence="6">
    <location>
        <begin position="412"/>
        <end position="434"/>
    </location>
</feature>
<dbReference type="PRINTS" id="PR01434">
    <property type="entry name" value="NADHDHGNASE5"/>
</dbReference>
<feature type="transmembrane region" description="Helical" evidence="6">
    <location>
        <begin position="242"/>
        <end position="264"/>
    </location>
</feature>
<dbReference type="InterPro" id="IPR018393">
    <property type="entry name" value="NADHpl_OxRdtase_5_subgr"/>
</dbReference>
<gene>
    <name evidence="9" type="ORF">SAMN04488029_1326</name>
</gene>
<dbReference type="GO" id="GO:0015990">
    <property type="term" value="P:electron transport coupled proton transport"/>
    <property type="evidence" value="ECO:0007669"/>
    <property type="project" value="TreeGrafter"/>
</dbReference>
<sequence>MENSWLYIILLAPLVSAGLSFFAMKKWAGRVLMAFSTMALIASVMAWIQLPFGTGVDVDWIMAGNQALQAGLYYDQLAGIMCIVVAIVALLVTVFSLEYMKHDEAQPRYFALLGLFAFSMYGIVLSSNLLLTFVFWELVGFSSYLLIGFWFEREAPPISSFKAFLMNKVGDVGFLLGIFVLFAYFKTLNIQSLIGLDPLTTGIPNAMLITLGIGLFLAAVGKSAQFPLQTWLPDAMTGPTPVSALIHAATMVAAGVYLMVRVFPLLAQEVLTIIGIIGGITAFMGAFAAFAQNDIKKILAYSTVSQLGYMIMAVGAGFPVAAFIHLTTHAFFKAGLFLCSGSIIHYYHETTHEEGFDAQDIRNMGGLKMVLPVTFVAFTLCMLSLAGLPLFSGFLSKEMILNGLASADHLPTFVIVFGFASVFMTAAYMARLYFKVFFNSESKAEKYTEVFSVKVPLLVLSLLSIGFVFSVNPFNPDSSWLLPILANANGSSAAVHYTLVPIISIGLALSGLLFSYLYVEKKMFGNLISVVKSLTYQLSHKNFYLDEFYQHAVVSGSLLLAKASYWWDQKVVDRMVNLVGKTQVVVAYLIGWFDSNIVDGFVKLVTWFATFSGNRTRQIQGGNLQAYLAWAVFGVLLIFYFFELLIG</sequence>
<name>A0A1W2G8E9_REIFA</name>
<dbReference type="EMBL" id="FWYF01000001">
    <property type="protein sequence ID" value="SMD32965.1"/>
    <property type="molecule type" value="Genomic_DNA"/>
</dbReference>
<evidence type="ECO:0000256" key="3">
    <source>
        <dbReference type="ARBA" id="ARBA00022989"/>
    </source>
</evidence>
<feature type="transmembrane region" description="Helical" evidence="6">
    <location>
        <begin position="6"/>
        <end position="24"/>
    </location>
</feature>
<feature type="domain" description="NADH:quinone oxidoreductase/Mrp antiporter transmembrane" evidence="7">
    <location>
        <begin position="126"/>
        <end position="422"/>
    </location>
</feature>
<evidence type="ECO:0000256" key="6">
    <source>
        <dbReference type="SAM" id="Phobius"/>
    </source>
</evidence>
<dbReference type="InterPro" id="IPR001750">
    <property type="entry name" value="ND/Mrp_TM"/>
</dbReference>
<dbReference type="GO" id="GO:0042773">
    <property type="term" value="P:ATP synthesis coupled electron transport"/>
    <property type="evidence" value="ECO:0007669"/>
    <property type="project" value="InterPro"/>
</dbReference>
<keyword evidence="2 5" id="KW-0812">Transmembrane</keyword>
<reference evidence="9 10" key="1">
    <citation type="submission" date="2017-04" db="EMBL/GenBank/DDBJ databases">
        <authorList>
            <person name="Afonso C.L."/>
            <person name="Miller P.J."/>
            <person name="Scott M.A."/>
            <person name="Spackman E."/>
            <person name="Goraichik I."/>
            <person name="Dimitrov K.M."/>
            <person name="Suarez D.L."/>
            <person name="Swayne D.E."/>
        </authorList>
    </citation>
    <scope>NUCLEOTIDE SEQUENCE [LARGE SCALE GENOMIC DNA]</scope>
    <source>
        <strain evidence="9 10">DSM 26133</strain>
    </source>
</reference>
<dbReference type="Gene3D" id="1.20.5.2700">
    <property type="match status" value="2"/>
</dbReference>
<feature type="transmembrane region" description="Helical" evidence="6">
    <location>
        <begin position="330"/>
        <end position="348"/>
    </location>
</feature>
<dbReference type="Proteomes" id="UP000192472">
    <property type="component" value="Unassembled WGS sequence"/>
</dbReference>
<dbReference type="PANTHER" id="PTHR42829">
    <property type="entry name" value="NADH-UBIQUINONE OXIDOREDUCTASE CHAIN 5"/>
    <property type="match status" value="1"/>
</dbReference>
<dbReference type="STRING" id="692418.SAMN04488029_1326"/>
<evidence type="ECO:0000256" key="4">
    <source>
        <dbReference type="ARBA" id="ARBA00023136"/>
    </source>
</evidence>
<evidence type="ECO:0000259" key="7">
    <source>
        <dbReference type="Pfam" id="PF00361"/>
    </source>
</evidence>
<feature type="transmembrane region" description="Helical" evidence="6">
    <location>
        <begin position="172"/>
        <end position="190"/>
    </location>
</feature>
<dbReference type="InterPro" id="IPR003945">
    <property type="entry name" value="NU5C-like"/>
</dbReference>
<dbReference type="GO" id="GO:0008137">
    <property type="term" value="F:NADH dehydrogenase (ubiquinone) activity"/>
    <property type="evidence" value="ECO:0007669"/>
    <property type="project" value="InterPro"/>
</dbReference>
<dbReference type="GO" id="GO:0012505">
    <property type="term" value="C:endomembrane system"/>
    <property type="evidence" value="ECO:0007669"/>
    <property type="project" value="UniProtKB-SubCell"/>
</dbReference>
<dbReference type="PRINTS" id="PR01435">
    <property type="entry name" value="NPOXDRDTASE5"/>
</dbReference>
<feature type="transmembrane region" description="Helical" evidence="6">
    <location>
        <begin position="624"/>
        <end position="642"/>
    </location>
</feature>
<accession>A0A1W2G8E9</accession>
<dbReference type="GO" id="GO:0016020">
    <property type="term" value="C:membrane"/>
    <property type="evidence" value="ECO:0007669"/>
    <property type="project" value="UniProtKB-SubCell"/>
</dbReference>
<dbReference type="GO" id="GO:0003954">
    <property type="term" value="F:NADH dehydrogenase activity"/>
    <property type="evidence" value="ECO:0007669"/>
    <property type="project" value="TreeGrafter"/>
</dbReference>
<feature type="transmembrane region" description="Helical" evidence="6">
    <location>
        <begin position="133"/>
        <end position="151"/>
    </location>
</feature>
<dbReference type="NCBIfam" id="TIGR01974">
    <property type="entry name" value="NDH_I_L"/>
    <property type="match status" value="1"/>
</dbReference>
<protein>
    <submittedName>
        <fullName evidence="9">NADH-quinone oxidoreductase subunit L</fullName>
    </submittedName>
</protein>
<evidence type="ECO:0000256" key="5">
    <source>
        <dbReference type="RuleBase" id="RU000320"/>
    </source>
</evidence>
<feature type="transmembrane region" description="Helical" evidence="6">
    <location>
        <begin position="31"/>
        <end position="50"/>
    </location>
</feature>
<evidence type="ECO:0000256" key="2">
    <source>
        <dbReference type="ARBA" id="ARBA00022692"/>
    </source>
</evidence>
<feature type="transmembrane region" description="Helical" evidence="6">
    <location>
        <begin position="270"/>
        <end position="291"/>
    </location>
</feature>
<dbReference type="Pfam" id="PF00361">
    <property type="entry name" value="Proton_antipo_M"/>
    <property type="match status" value="1"/>
</dbReference>
<keyword evidence="10" id="KW-1185">Reference proteome</keyword>
<dbReference type="InterPro" id="IPR001516">
    <property type="entry name" value="Proton_antipo_N"/>
</dbReference>
<dbReference type="AlphaFoldDB" id="A0A1W2G8E9"/>
<evidence type="ECO:0000259" key="8">
    <source>
        <dbReference type="Pfam" id="PF00662"/>
    </source>
</evidence>
<dbReference type="PANTHER" id="PTHR42829:SF2">
    <property type="entry name" value="NADH-UBIQUINONE OXIDOREDUCTASE CHAIN 5"/>
    <property type="match status" value="1"/>
</dbReference>
<dbReference type="RefSeq" id="WP_084371599.1">
    <property type="nucleotide sequence ID" value="NZ_FWYF01000001.1"/>
</dbReference>
<evidence type="ECO:0000256" key="1">
    <source>
        <dbReference type="ARBA" id="ARBA00004127"/>
    </source>
</evidence>
<feature type="transmembrane region" description="Helical" evidence="6">
    <location>
        <begin position="298"/>
        <end position="324"/>
    </location>
</feature>
<feature type="domain" description="NADH-Ubiquinone oxidoreductase (complex I) chain 5 N-terminal" evidence="8">
    <location>
        <begin position="60"/>
        <end position="110"/>
    </location>
</feature>
<feature type="transmembrane region" description="Helical" evidence="6">
    <location>
        <begin position="455"/>
        <end position="474"/>
    </location>
</feature>
<proteinExistence type="predicted"/>
<evidence type="ECO:0000313" key="9">
    <source>
        <dbReference type="EMBL" id="SMD32965.1"/>
    </source>
</evidence>
<feature type="transmembrane region" description="Helical" evidence="6">
    <location>
        <begin position="494"/>
        <end position="519"/>
    </location>
</feature>
<feature type="transmembrane region" description="Helical" evidence="6">
    <location>
        <begin position="77"/>
        <end position="97"/>
    </location>
</feature>
<organism evidence="9 10">
    <name type="scientific">Reichenbachiella faecimaris</name>
    <dbReference type="NCBI Taxonomy" id="692418"/>
    <lineage>
        <taxon>Bacteria</taxon>
        <taxon>Pseudomonadati</taxon>
        <taxon>Bacteroidota</taxon>
        <taxon>Cytophagia</taxon>
        <taxon>Cytophagales</taxon>
        <taxon>Reichenbachiellaceae</taxon>
        <taxon>Reichenbachiella</taxon>
    </lineage>
</organism>
<dbReference type="Pfam" id="PF00662">
    <property type="entry name" value="Proton_antipo_N"/>
    <property type="match status" value="1"/>
</dbReference>
<comment type="subcellular location">
    <subcellularLocation>
        <location evidence="1">Endomembrane system</location>
        <topology evidence="1">Multi-pass membrane protein</topology>
    </subcellularLocation>
    <subcellularLocation>
        <location evidence="5">Membrane</location>
        <topology evidence="5">Multi-pass membrane protein</topology>
    </subcellularLocation>
</comment>
<keyword evidence="4 6" id="KW-0472">Membrane</keyword>
<feature type="transmembrane region" description="Helical" evidence="6">
    <location>
        <begin position="109"/>
        <end position="127"/>
    </location>
</feature>
<dbReference type="OrthoDB" id="9807568at2"/>
<feature type="transmembrane region" description="Helical" evidence="6">
    <location>
        <begin position="369"/>
        <end position="392"/>
    </location>
</feature>
<evidence type="ECO:0000313" key="10">
    <source>
        <dbReference type="Proteomes" id="UP000192472"/>
    </source>
</evidence>